<comment type="caution">
    <text evidence="3">The sequence shown here is derived from an EMBL/GenBank/DDBJ whole genome shotgun (WGS) entry which is preliminary data.</text>
</comment>
<sequence>MSCSQLLGQAPVPVFGGSGDPASSGLNVPGMQRWQKRFFIFSDTQRMLYYFKSAEDVAKGGTARGMVNVAESVVEDLDDRGSVRVGAAPLAINTADRSQLMIRLRSKVPGQVAVKDHSSLVVRAETMEQKVQWLARLRKAAEGPRRPPPPPGSTGKASLSC</sequence>
<feature type="domain" description="PH" evidence="2">
    <location>
        <begin position="20"/>
        <end position="142"/>
    </location>
</feature>
<feature type="region of interest" description="Disordered" evidence="1">
    <location>
        <begin position="138"/>
        <end position="161"/>
    </location>
</feature>
<evidence type="ECO:0000256" key="1">
    <source>
        <dbReference type="SAM" id="MobiDB-lite"/>
    </source>
</evidence>
<dbReference type="InterPro" id="IPR001849">
    <property type="entry name" value="PH_domain"/>
</dbReference>
<gene>
    <name evidence="3" type="ORF">HaLaN_28861</name>
</gene>
<dbReference type="PROSITE" id="PS50003">
    <property type="entry name" value="PH_DOMAIN"/>
    <property type="match status" value="1"/>
</dbReference>
<dbReference type="SMART" id="SM00233">
    <property type="entry name" value="PH"/>
    <property type="match status" value="1"/>
</dbReference>
<dbReference type="Proteomes" id="UP000485058">
    <property type="component" value="Unassembled WGS sequence"/>
</dbReference>
<dbReference type="Pfam" id="PF00169">
    <property type="entry name" value="PH"/>
    <property type="match status" value="1"/>
</dbReference>
<organism evidence="3 4">
    <name type="scientific">Haematococcus lacustris</name>
    <name type="common">Green alga</name>
    <name type="synonym">Haematococcus pluvialis</name>
    <dbReference type="NCBI Taxonomy" id="44745"/>
    <lineage>
        <taxon>Eukaryota</taxon>
        <taxon>Viridiplantae</taxon>
        <taxon>Chlorophyta</taxon>
        <taxon>core chlorophytes</taxon>
        <taxon>Chlorophyceae</taxon>
        <taxon>CS clade</taxon>
        <taxon>Chlamydomonadales</taxon>
        <taxon>Haematococcaceae</taxon>
        <taxon>Haematococcus</taxon>
    </lineage>
</organism>
<dbReference type="AlphaFoldDB" id="A0A6A0AB49"/>
<evidence type="ECO:0000313" key="4">
    <source>
        <dbReference type="Proteomes" id="UP000485058"/>
    </source>
</evidence>
<dbReference type="Gene3D" id="2.30.29.30">
    <property type="entry name" value="Pleckstrin-homology domain (PH domain)/Phosphotyrosine-binding domain (PTB)"/>
    <property type="match status" value="1"/>
</dbReference>
<dbReference type="EMBL" id="BLLF01004693">
    <property type="protein sequence ID" value="GFH30079.1"/>
    <property type="molecule type" value="Genomic_DNA"/>
</dbReference>
<accession>A0A6A0AB49</accession>
<keyword evidence="4" id="KW-1185">Reference proteome</keyword>
<reference evidence="3 4" key="1">
    <citation type="submission" date="2020-02" db="EMBL/GenBank/DDBJ databases">
        <title>Draft genome sequence of Haematococcus lacustris strain NIES-144.</title>
        <authorList>
            <person name="Morimoto D."/>
            <person name="Nakagawa S."/>
            <person name="Yoshida T."/>
            <person name="Sawayama S."/>
        </authorList>
    </citation>
    <scope>NUCLEOTIDE SEQUENCE [LARGE SCALE GENOMIC DNA]</scope>
    <source>
        <strain evidence="3 4">NIES-144</strain>
    </source>
</reference>
<proteinExistence type="predicted"/>
<dbReference type="InterPro" id="IPR011993">
    <property type="entry name" value="PH-like_dom_sf"/>
</dbReference>
<protein>
    <submittedName>
        <fullName evidence="3">Dynamin-related GTPase</fullName>
    </submittedName>
</protein>
<evidence type="ECO:0000259" key="2">
    <source>
        <dbReference type="PROSITE" id="PS50003"/>
    </source>
</evidence>
<dbReference type="CDD" id="cd00821">
    <property type="entry name" value="PH"/>
    <property type="match status" value="1"/>
</dbReference>
<evidence type="ECO:0000313" key="3">
    <source>
        <dbReference type="EMBL" id="GFH30079.1"/>
    </source>
</evidence>
<dbReference type="SUPFAM" id="SSF50729">
    <property type="entry name" value="PH domain-like"/>
    <property type="match status" value="1"/>
</dbReference>
<name>A0A6A0AB49_HAELA</name>